<reference evidence="5 6" key="1">
    <citation type="journal article" date="2015" name="Genome Announc.">
        <title>Expanding the biotechnology potential of lactobacilli through comparative genomics of 213 strains and associated genera.</title>
        <authorList>
            <person name="Sun Z."/>
            <person name="Harris H.M."/>
            <person name="McCann A."/>
            <person name="Guo C."/>
            <person name="Argimon S."/>
            <person name="Zhang W."/>
            <person name="Yang X."/>
            <person name="Jeffery I.B."/>
            <person name="Cooney J.C."/>
            <person name="Kagawa T.F."/>
            <person name="Liu W."/>
            <person name="Song Y."/>
            <person name="Salvetti E."/>
            <person name="Wrobel A."/>
            <person name="Rasinkangas P."/>
            <person name="Parkhill J."/>
            <person name="Rea M.C."/>
            <person name="O'Sullivan O."/>
            <person name="Ritari J."/>
            <person name="Douillard F.P."/>
            <person name="Paul Ross R."/>
            <person name="Yang R."/>
            <person name="Briner A.E."/>
            <person name="Felis G.E."/>
            <person name="de Vos W.M."/>
            <person name="Barrangou R."/>
            <person name="Klaenhammer T.R."/>
            <person name="Caufield P.W."/>
            <person name="Cui Y."/>
            <person name="Zhang H."/>
            <person name="O'Toole P.W."/>
        </authorList>
    </citation>
    <scope>NUCLEOTIDE SEQUENCE [LARGE SCALE GENOMIC DNA]</scope>
    <source>
        <strain evidence="5 6">DSM 20253</strain>
    </source>
</reference>
<dbReference type="Gene3D" id="3.30.70.1150">
    <property type="entry name" value="ACT-like. Chain A, domain 2"/>
    <property type="match status" value="1"/>
</dbReference>
<dbReference type="Pfam" id="PF21699">
    <property type="entry name" value="TM1266-like"/>
    <property type="match status" value="1"/>
</dbReference>
<keyword evidence="3 5" id="KW-0067">ATP-binding</keyword>
<comment type="caution">
    <text evidence="5">The sequence shown here is derived from an EMBL/GenBank/DDBJ whole genome shotgun (WGS) entry which is preliminary data.</text>
</comment>
<sequence length="364" mass="40011">MKLVVEDGSFAYVKGHPIIQDLNFKAESGNLIAILGPNGAGKTTLLRCIMGLLKWDGGRSTLDGQNIYQIPSKKLWQKVSYVPQARGAFASFTAEDMILLGCTSRIGIFSTPHQSELDLVHKLAADMGIDWLLQKRCTEISGGELQMVLIARALAAKPQLLILDEPESNLDFKNQLIVLDTMTRLANQGMCCIFNTHYPNHALMRSSQSLILQKGGESIFGETSEIVTEANIEKAFGVKAIIGQIETPDHIYPSVMPLKVTPQTGKCQHEPPAKQQVTATIAMILTQPQRLAKIKYLLQQYQQAILNQTKLPTTKQGMIVLNVTLMASLSKIKALTHQIEILPDVNVKTTIAEEPVSNVQSAIN</sequence>
<dbReference type="EMBL" id="AYYI01000092">
    <property type="protein sequence ID" value="KRM94136.1"/>
    <property type="molecule type" value="Genomic_DNA"/>
</dbReference>
<dbReference type="InterPro" id="IPR003439">
    <property type="entry name" value="ABC_transporter-like_ATP-bd"/>
</dbReference>
<keyword evidence="2" id="KW-0547">Nucleotide-binding</keyword>
<dbReference type="SUPFAM" id="SSF55021">
    <property type="entry name" value="ACT-like"/>
    <property type="match status" value="1"/>
</dbReference>
<dbReference type="InterPro" id="IPR050153">
    <property type="entry name" value="Metal_Ion_Import_ABC"/>
</dbReference>
<dbReference type="Gene3D" id="3.40.50.300">
    <property type="entry name" value="P-loop containing nucleotide triphosphate hydrolases"/>
    <property type="match status" value="1"/>
</dbReference>
<dbReference type="InterPro" id="IPR027417">
    <property type="entry name" value="P-loop_NTPase"/>
</dbReference>
<evidence type="ECO:0000256" key="2">
    <source>
        <dbReference type="ARBA" id="ARBA00022741"/>
    </source>
</evidence>
<dbReference type="PROSITE" id="PS00211">
    <property type="entry name" value="ABC_TRANSPORTER_1"/>
    <property type="match status" value="1"/>
</dbReference>
<proteinExistence type="predicted"/>
<evidence type="ECO:0000256" key="3">
    <source>
        <dbReference type="ARBA" id="ARBA00022840"/>
    </source>
</evidence>
<dbReference type="SMART" id="SM00382">
    <property type="entry name" value="AAA"/>
    <property type="match status" value="1"/>
</dbReference>
<dbReference type="InterPro" id="IPR023860">
    <property type="entry name" value="FeFe-hyd_TM1266"/>
</dbReference>
<dbReference type="OrthoDB" id="9806726at2"/>
<dbReference type="InterPro" id="IPR027271">
    <property type="entry name" value="Acetolactate_synth/TF_NikR_C"/>
</dbReference>
<keyword evidence="1" id="KW-0813">Transport</keyword>
<dbReference type="GO" id="GO:0005524">
    <property type="term" value="F:ATP binding"/>
    <property type="evidence" value="ECO:0007669"/>
    <property type="project" value="UniProtKB-KW"/>
</dbReference>
<evidence type="ECO:0000256" key="1">
    <source>
        <dbReference type="ARBA" id="ARBA00022448"/>
    </source>
</evidence>
<dbReference type="InterPro" id="IPR017871">
    <property type="entry name" value="ABC_transporter-like_CS"/>
</dbReference>
<dbReference type="PROSITE" id="PS50893">
    <property type="entry name" value="ABC_TRANSPORTER_2"/>
    <property type="match status" value="1"/>
</dbReference>
<accession>A0A0R2CR43</accession>
<dbReference type="STRING" id="1423796.FC24_GL000405"/>
<dbReference type="AlphaFoldDB" id="A0A0R2CR43"/>
<dbReference type="PATRIC" id="fig|1423796.3.peg.417"/>
<dbReference type="Pfam" id="PF00005">
    <property type="entry name" value="ABC_tran"/>
    <property type="match status" value="1"/>
</dbReference>
<gene>
    <name evidence="5" type="ORF">FC24_GL000405</name>
</gene>
<evidence type="ECO:0000259" key="4">
    <source>
        <dbReference type="PROSITE" id="PS50893"/>
    </source>
</evidence>
<dbReference type="Proteomes" id="UP000051638">
    <property type="component" value="Unassembled WGS sequence"/>
</dbReference>
<dbReference type="InterPro" id="IPR045865">
    <property type="entry name" value="ACT-like_dom_sf"/>
</dbReference>
<evidence type="ECO:0000313" key="6">
    <source>
        <dbReference type="Proteomes" id="UP000051638"/>
    </source>
</evidence>
<organism evidence="5 6">
    <name type="scientific">Loigolactobacillus rennini DSM 20253</name>
    <dbReference type="NCBI Taxonomy" id="1423796"/>
    <lineage>
        <taxon>Bacteria</taxon>
        <taxon>Bacillati</taxon>
        <taxon>Bacillota</taxon>
        <taxon>Bacilli</taxon>
        <taxon>Lactobacillales</taxon>
        <taxon>Lactobacillaceae</taxon>
        <taxon>Loigolactobacillus</taxon>
    </lineage>
</organism>
<name>A0A0R2CR43_9LACO</name>
<dbReference type="CDD" id="cd03214">
    <property type="entry name" value="ABC_Iron-Siderophores_B12_Hemin"/>
    <property type="match status" value="1"/>
</dbReference>
<protein>
    <submittedName>
        <fullName evidence="5">Iron(III) ABC transporter ATP-binding component</fullName>
    </submittedName>
</protein>
<dbReference type="RefSeq" id="WP_057874759.1">
    <property type="nucleotide sequence ID" value="NZ_AYYI01000092.1"/>
</dbReference>
<dbReference type="GO" id="GO:0016887">
    <property type="term" value="F:ATP hydrolysis activity"/>
    <property type="evidence" value="ECO:0007669"/>
    <property type="project" value="InterPro"/>
</dbReference>
<dbReference type="PANTHER" id="PTHR42734">
    <property type="entry name" value="METAL TRANSPORT SYSTEM ATP-BINDING PROTEIN TM_0124-RELATED"/>
    <property type="match status" value="1"/>
</dbReference>
<dbReference type="SUPFAM" id="SSF52540">
    <property type="entry name" value="P-loop containing nucleoside triphosphate hydrolases"/>
    <property type="match status" value="1"/>
</dbReference>
<dbReference type="InterPro" id="IPR003593">
    <property type="entry name" value="AAA+_ATPase"/>
</dbReference>
<feature type="domain" description="ABC transporter" evidence="4">
    <location>
        <begin position="3"/>
        <end position="239"/>
    </location>
</feature>
<evidence type="ECO:0000313" key="5">
    <source>
        <dbReference type="EMBL" id="KRM94136.1"/>
    </source>
</evidence>
<dbReference type="PANTHER" id="PTHR42734:SF19">
    <property type="entry name" value="IRON COMPOUNDS ABC TRANSPORTER, ATP-BINDING PROTEIN"/>
    <property type="match status" value="1"/>
</dbReference>
<keyword evidence="6" id="KW-1185">Reference proteome</keyword>